<evidence type="ECO:0000256" key="1">
    <source>
        <dbReference type="ARBA" id="ARBA00004141"/>
    </source>
</evidence>
<evidence type="ECO:0000256" key="7">
    <source>
        <dbReference type="SAM" id="Phobius"/>
    </source>
</evidence>
<feature type="transmembrane region" description="Helical" evidence="7">
    <location>
        <begin position="41"/>
        <end position="59"/>
    </location>
</feature>
<protein>
    <submittedName>
        <fullName evidence="8">Uncharacterized protein</fullName>
    </submittedName>
</protein>
<feature type="transmembrane region" description="Helical" evidence="7">
    <location>
        <begin position="139"/>
        <end position="160"/>
    </location>
</feature>
<feature type="transmembrane region" description="Helical" evidence="7">
    <location>
        <begin position="79"/>
        <end position="98"/>
    </location>
</feature>
<feature type="region of interest" description="Disordered" evidence="6">
    <location>
        <begin position="257"/>
        <end position="281"/>
    </location>
</feature>
<evidence type="ECO:0000256" key="6">
    <source>
        <dbReference type="SAM" id="MobiDB-lite"/>
    </source>
</evidence>
<dbReference type="InterPro" id="IPR030417">
    <property type="entry name" value="MS4A"/>
</dbReference>
<gene>
    <name evidence="8" type="ORF">CVLEPA_LOCUS9519</name>
</gene>
<evidence type="ECO:0000313" key="9">
    <source>
        <dbReference type="Proteomes" id="UP001642483"/>
    </source>
</evidence>
<keyword evidence="5 7" id="KW-0472">Membrane</keyword>
<keyword evidence="3 7" id="KW-0812">Transmembrane</keyword>
<dbReference type="PANTHER" id="PTHR23320">
    <property type="entry name" value="MEMBRANE-SPANNING 4-DOMAINS SUBFAMILY A MS4A -RELATED"/>
    <property type="match status" value="1"/>
</dbReference>
<feature type="transmembrane region" description="Helical" evidence="7">
    <location>
        <begin position="105"/>
        <end position="127"/>
    </location>
</feature>
<organism evidence="8 9">
    <name type="scientific">Clavelina lepadiformis</name>
    <name type="common">Light-bulb sea squirt</name>
    <name type="synonym">Ascidia lepadiformis</name>
    <dbReference type="NCBI Taxonomy" id="159417"/>
    <lineage>
        <taxon>Eukaryota</taxon>
        <taxon>Metazoa</taxon>
        <taxon>Chordata</taxon>
        <taxon>Tunicata</taxon>
        <taxon>Ascidiacea</taxon>
        <taxon>Aplousobranchia</taxon>
        <taxon>Clavelinidae</taxon>
        <taxon>Clavelina</taxon>
    </lineage>
</organism>
<feature type="compositionally biased region" description="Polar residues" evidence="6">
    <location>
        <begin position="257"/>
        <end position="266"/>
    </location>
</feature>
<dbReference type="Pfam" id="PF04103">
    <property type="entry name" value="CD20"/>
    <property type="match status" value="1"/>
</dbReference>
<accession>A0ABP0FI11</accession>
<proteinExistence type="inferred from homology"/>
<keyword evidence="4 7" id="KW-1133">Transmembrane helix</keyword>
<evidence type="ECO:0000256" key="5">
    <source>
        <dbReference type="ARBA" id="ARBA00023136"/>
    </source>
</evidence>
<evidence type="ECO:0000256" key="3">
    <source>
        <dbReference type="ARBA" id="ARBA00022692"/>
    </source>
</evidence>
<comment type="caution">
    <text evidence="8">The sequence shown here is derived from an EMBL/GenBank/DDBJ whole genome shotgun (WGS) entry which is preliminary data.</text>
</comment>
<sequence>MNMTASYPSNTPTSAVVQPQAQIFIQPQQTSNSSKARTLRGIAAVEVVLGSLCIVLGVAGLSIHRNWTFSFFYIYGRSQGLWCGVWAVVAGGLGIAAGRKSASPCIVNCHMGFAITTAVFSAILFGFELGMVSDATLSLAFGLTVVNIAASMVLFILLIASASLTCYVNPHGCCGGGCGQIYSVPNHQVMYIANTTGQPPAYVQNVQPDQQQTGYVVQTVLRGMPQPATPALPPTTTAHLGQAMTLDQLDSDAIQQKQQQAFNSMRASAEGNPSHPPPYSI</sequence>
<evidence type="ECO:0000256" key="2">
    <source>
        <dbReference type="ARBA" id="ARBA00009565"/>
    </source>
</evidence>
<dbReference type="Proteomes" id="UP001642483">
    <property type="component" value="Unassembled WGS sequence"/>
</dbReference>
<comment type="similarity">
    <text evidence="2">Belongs to the MS4A family.</text>
</comment>
<dbReference type="EMBL" id="CAWYQH010000057">
    <property type="protein sequence ID" value="CAK8679269.1"/>
    <property type="molecule type" value="Genomic_DNA"/>
</dbReference>
<evidence type="ECO:0000313" key="8">
    <source>
        <dbReference type="EMBL" id="CAK8679269.1"/>
    </source>
</evidence>
<dbReference type="PANTHER" id="PTHR23320:SF158">
    <property type="entry name" value="CREB-BINDING PROTEIN-LIKE ISOFORM X1"/>
    <property type="match status" value="1"/>
</dbReference>
<comment type="subcellular location">
    <subcellularLocation>
        <location evidence="1">Membrane</location>
        <topology evidence="1">Multi-pass membrane protein</topology>
    </subcellularLocation>
</comment>
<keyword evidence="9" id="KW-1185">Reference proteome</keyword>
<reference evidence="8 9" key="1">
    <citation type="submission" date="2024-02" db="EMBL/GenBank/DDBJ databases">
        <authorList>
            <person name="Daric V."/>
            <person name="Darras S."/>
        </authorList>
    </citation>
    <scope>NUCLEOTIDE SEQUENCE [LARGE SCALE GENOMIC DNA]</scope>
</reference>
<dbReference type="InterPro" id="IPR007237">
    <property type="entry name" value="CD20-like"/>
</dbReference>
<evidence type="ECO:0000256" key="4">
    <source>
        <dbReference type="ARBA" id="ARBA00022989"/>
    </source>
</evidence>
<name>A0ABP0FI11_CLALP</name>